<dbReference type="PANTHER" id="PTHR12592">
    <property type="entry name" value="ATP-DEPENDENT (S)-NAD(P)H-HYDRATE DEHYDRATASE FAMILY MEMBER"/>
    <property type="match status" value="1"/>
</dbReference>
<evidence type="ECO:0000256" key="5">
    <source>
        <dbReference type="ARBA" id="ARBA00023239"/>
    </source>
</evidence>
<dbReference type="Proteomes" id="UP000324585">
    <property type="component" value="Unassembled WGS sequence"/>
</dbReference>
<evidence type="ECO:0000256" key="3">
    <source>
        <dbReference type="ARBA" id="ARBA00022857"/>
    </source>
</evidence>
<keyword evidence="3" id="KW-0521">NADP</keyword>
<keyword evidence="6" id="KW-0597">Phosphoprotein</keyword>
<dbReference type="InterPro" id="IPR000631">
    <property type="entry name" value="CARKD"/>
</dbReference>
<keyword evidence="2 6" id="KW-0067">ATP-binding</keyword>
<accession>A0A5J4Z4J2</accession>
<dbReference type="EMBL" id="VRMN01000001">
    <property type="protein sequence ID" value="KAA8497854.1"/>
    <property type="molecule type" value="Genomic_DNA"/>
</dbReference>
<feature type="binding site" evidence="6">
    <location>
        <position position="216"/>
    </location>
    <ligand>
        <name>(6S)-NADPHX</name>
        <dbReference type="ChEBI" id="CHEBI:64076"/>
    </ligand>
</feature>
<feature type="binding site" evidence="6">
    <location>
        <begin position="349"/>
        <end position="358"/>
    </location>
    <ligand>
        <name>ATP</name>
        <dbReference type="ChEBI" id="CHEBI:30616"/>
    </ligand>
</feature>
<dbReference type="HAMAP" id="MF_01965">
    <property type="entry name" value="NADHX_dehydratase"/>
    <property type="match status" value="1"/>
</dbReference>
<keyword evidence="9" id="KW-1185">Reference proteome</keyword>
<evidence type="ECO:0000256" key="6">
    <source>
        <dbReference type="HAMAP-Rule" id="MF_03157"/>
    </source>
</evidence>
<dbReference type="AlphaFoldDB" id="A0A5J4Z4J2"/>
<dbReference type="GO" id="GO:0046496">
    <property type="term" value="P:nicotinamide nucleotide metabolic process"/>
    <property type="evidence" value="ECO:0007669"/>
    <property type="project" value="UniProtKB-UniRule"/>
</dbReference>
<dbReference type="NCBIfam" id="TIGR00196">
    <property type="entry name" value="yjeF_cterm"/>
    <property type="match status" value="1"/>
</dbReference>
<comment type="similarity">
    <text evidence="6">Belongs to the NnrD/CARKD family.</text>
</comment>
<dbReference type="SUPFAM" id="SSF53613">
    <property type="entry name" value="Ribokinase-like"/>
    <property type="match status" value="1"/>
</dbReference>
<keyword evidence="4 6" id="KW-0520">NAD</keyword>
<evidence type="ECO:0000259" key="7">
    <source>
        <dbReference type="PROSITE" id="PS51383"/>
    </source>
</evidence>
<dbReference type="PROSITE" id="PS01050">
    <property type="entry name" value="YJEF_C_2"/>
    <property type="match status" value="1"/>
</dbReference>
<dbReference type="GO" id="GO:0110051">
    <property type="term" value="P:metabolite repair"/>
    <property type="evidence" value="ECO:0007669"/>
    <property type="project" value="TreeGrafter"/>
</dbReference>
<name>A0A5J4Z4J2_PORPP</name>
<dbReference type="OrthoDB" id="8110916at2759"/>
<dbReference type="Pfam" id="PF01256">
    <property type="entry name" value="Carb_kinase"/>
    <property type="match status" value="1"/>
</dbReference>
<gene>
    <name evidence="8" type="ORF">FVE85_5439</name>
</gene>
<sequence length="446" mass="47924">MRTVAVGTRTATKPLYLGADTGMGAVAAHTLKLQRNTSGSMAAFSFPCRCFASWIGGTAHANTGLRRKRGPKDWRLGGRVSICMETVLRPAQRAKLLESFERTGLVKLDPSLHKGQCGRVMIVGGSKEYTGAPYYAGISALRAGADLVHVMCSSEAVGPLKGYSPELMVHGILPSTATHPMRNEDPKHNSFSFAQELLDDAAALVQRIDALVVGPGLGRDSVTIAFVEALLVQVARERQKTGRDLSLVFDADGLALVKYKSKLFDANSAGLLPGPVFLTPNVVEYGRLADTWREGLDPACSSAGELRAEPTHLARVWGPRMIIVEKGPRDIIASGDEREQAPLVCNEPGSLRRCGGQGDVLAGVLTCFAAMQAKRGQTDQGRSGVAVDLRLAAFAACTLVRASAAAAFEKKRRSMLTTDVIEHLPERLEIMFPTSYHEETERPQSG</sequence>
<protein>
    <recommendedName>
        <fullName evidence="6">ATP-dependent (S)-NAD(P)H-hydrate dehydratase</fullName>
        <ecNumber evidence="6">4.2.1.93</ecNumber>
    </recommendedName>
    <alternativeName>
        <fullName evidence="6">ATP-dependent NAD(P)HX dehydratase</fullName>
    </alternativeName>
</protein>
<evidence type="ECO:0000256" key="4">
    <source>
        <dbReference type="ARBA" id="ARBA00023027"/>
    </source>
</evidence>
<comment type="catalytic activity">
    <reaction evidence="6">
        <text>(6S)-NADPHX + ATP = ADP + phosphate + NADPH + H(+)</text>
        <dbReference type="Rhea" id="RHEA:32231"/>
        <dbReference type="ChEBI" id="CHEBI:15378"/>
        <dbReference type="ChEBI" id="CHEBI:30616"/>
        <dbReference type="ChEBI" id="CHEBI:43474"/>
        <dbReference type="ChEBI" id="CHEBI:57783"/>
        <dbReference type="ChEBI" id="CHEBI:64076"/>
        <dbReference type="ChEBI" id="CHEBI:456216"/>
        <dbReference type="EC" id="4.2.1.93"/>
    </reaction>
</comment>
<evidence type="ECO:0000256" key="1">
    <source>
        <dbReference type="ARBA" id="ARBA00022741"/>
    </source>
</evidence>
<feature type="binding site" evidence="6">
    <location>
        <position position="359"/>
    </location>
    <ligand>
        <name>(6S)-NADPHX</name>
        <dbReference type="ChEBI" id="CHEBI:64076"/>
    </ligand>
</feature>
<evidence type="ECO:0000256" key="2">
    <source>
        <dbReference type="ARBA" id="ARBA00022840"/>
    </source>
</evidence>
<feature type="binding site" evidence="6">
    <location>
        <begin position="326"/>
        <end position="330"/>
    </location>
    <ligand>
        <name>ATP</name>
        <dbReference type="ChEBI" id="CHEBI:30616"/>
    </ligand>
</feature>
<comment type="caution">
    <text evidence="8">The sequence shown here is derived from an EMBL/GenBank/DDBJ whole genome shotgun (WGS) entry which is preliminary data.</text>
</comment>
<organism evidence="8 9">
    <name type="scientific">Porphyridium purpureum</name>
    <name type="common">Red alga</name>
    <name type="synonym">Porphyridium cruentum</name>
    <dbReference type="NCBI Taxonomy" id="35688"/>
    <lineage>
        <taxon>Eukaryota</taxon>
        <taxon>Rhodophyta</taxon>
        <taxon>Bangiophyceae</taxon>
        <taxon>Porphyridiales</taxon>
        <taxon>Porphyridiaceae</taxon>
        <taxon>Porphyridium</taxon>
    </lineage>
</organism>
<keyword evidence="5 6" id="KW-0456">Lyase</keyword>
<dbReference type="CDD" id="cd01171">
    <property type="entry name" value="YXKO-related"/>
    <property type="match status" value="1"/>
</dbReference>
<evidence type="ECO:0000313" key="8">
    <source>
        <dbReference type="EMBL" id="KAA8497854.1"/>
    </source>
</evidence>
<keyword evidence="1 6" id="KW-0547">Nucleotide-binding</keyword>
<dbReference type="GO" id="GO:0005524">
    <property type="term" value="F:ATP binding"/>
    <property type="evidence" value="ECO:0007669"/>
    <property type="project" value="UniProtKB-KW"/>
</dbReference>
<feature type="domain" description="YjeF C-terminal" evidence="7">
    <location>
        <begin position="97"/>
        <end position="431"/>
    </location>
</feature>
<feature type="binding site" evidence="6">
    <location>
        <begin position="281"/>
        <end position="287"/>
    </location>
    <ligand>
        <name>(6S)-NADPHX</name>
        <dbReference type="ChEBI" id="CHEBI:64076"/>
    </ligand>
</feature>
<dbReference type="InterPro" id="IPR029056">
    <property type="entry name" value="Ribokinase-like"/>
</dbReference>
<dbReference type="EC" id="4.2.1.93" evidence="6"/>
<proteinExistence type="inferred from homology"/>
<dbReference type="PROSITE" id="PS51383">
    <property type="entry name" value="YJEF_C_3"/>
    <property type="match status" value="1"/>
</dbReference>
<evidence type="ECO:0000313" key="9">
    <source>
        <dbReference type="Proteomes" id="UP000324585"/>
    </source>
</evidence>
<comment type="function">
    <text evidence="6">Catalyzes the dehydration of the S-form of NAD(P)HX at the expense of ATP, which is converted to ADP. Together with NAD(P)HX epimerase, which catalyzes the epimerization of the S- and R-forms, the enzyme allows the repair of both epimers of NAD(P)HX, a damaged form of NAD(P)H that is a result of enzymatic or heat-dependent hydration.</text>
</comment>
<comment type="cofactor">
    <cofactor evidence="6">
        <name>Mg(2+)</name>
        <dbReference type="ChEBI" id="CHEBI:18420"/>
    </cofactor>
</comment>
<dbReference type="Gene3D" id="3.40.1190.20">
    <property type="match status" value="1"/>
</dbReference>
<comment type="catalytic activity">
    <reaction evidence="6">
        <text>(6S)-NADHX + ATP = ADP + phosphate + NADH + H(+)</text>
        <dbReference type="Rhea" id="RHEA:19017"/>
        <dbReference type="ChEBI" id="CHEBI:15378"/>
        <dbReference type="ChEBI" id="CHEBI:30616"/>
        <dbReference type="ChEBI" id="CHEBI:43474"/>
        <dbReference type="ChEBI" id="CHEBI:57945"/>
        <dbReference type="ChEBI" id="CHEBI:64074"/>
        <dbReference type="ChEBI" id="CHEBI:456216"/>
        <dbReference type="EC" id="4.2.1.93"/>
    </reaction>
</comment>
<reference evidence="9" key="1">
    <citation type="journal article" date="2019" name="Nat. Commun.">
        <title>Expansion of phycobilisome linker gene families in mesophilic red algae.</title>
        <authorList>
            <person name="Lee J."/>
            <person name="Kim D."/>
            <person name="Bhattacharya D."/>
            <person name="Yoon H.S."/>
        </authorList>
    </citation>
    <scope>NUCLEOTIDE SEQUENCE [LARGE SCALE GENOMIC DNA]</scope>
    <source>
        <strain evidence="9">CCMP 1328</strain>
    </source>
</reference>
<dbReference type="GO" id="GO:0047453">
    <property type="term" value="F:ATP-dependent NAD(P)H-hydrate dehydratase activity"/>
    <property type="evidence" value="ECO:0007669"/>
    <property type="project" value="UniProtKB-UniRule"/>
</dbReference>
<dbReference type="InterPro" id="IPR017953">
    <property type="entry name" value="Carbohydrate_kinase_pred_CS"/>
</dbReference>
<dbReference type="OMA" id="IMNSIPH"/>
<dbReference type="PANTHER" id="PTHR12592:SF0">
    <property type="entry name" value="ATP-DEPENDENT (S)-NAD(P)H-HYDRATE DEHYDRATASE"/>
    <property type="match status" value="1"/>
</dbReference>